<comment type="caution">
    <text evidence="6">Lacks conserved residue(s) required for the propagation of feature annotation.</text>
</comment>
<dbReference type="UniPathway" id="UPA00115">
    <property type="reaction ID" value="UER00408"/>
</dbReference>
<dbReference type="GO" id="GO:0009051">
    <property type="term" value="P:pentose-phosphate shunt, oxidative branch"/>
    <property type="evidence" value="ECO:0007669"/>
    <property type="project" value="TreeGrafter"/>
</dbReference>
<feature type="domain" description="Glucose-6-phosphate dehydrogenase C-terminal" evidence="8">
    <location>
        <begin position="198"/>
        <end position="473"/>
    </location>
</feature>
<feature type="binding site" evidence="6">
    <location>
        <position position="60"/>
    </location>
    <ligand>
        <name>NADP(+)</name>
        <dbReference type="ChEBI" id="CHEBI:58349"/>
    </ligand>
</feature>
<keyword evidence="10" id="KW-1185">Reference proteome</keyword>
<dbReference type="AlphaFoldDB" id="F2BEB3"/>
<dbReference type="PIRSF" id="PIRSF000110">
    <property type="entry name" value="G6PD"/>
    <property type="match status" value="1"/>
</dbReference>
<evidence type="ECO:0000313" key="10">
    <source>
        <dbReference type="Proteomes" id="UP000004105"/>
    </source>
</evidence>
<feature type="active site" description="Proton acceptor" evidence="6">
    <location>
        <position position="249"/>
    </location>
</feature>
<reference evidence="9 10" key="1">
    <citation type="submission" date="2011-02" db="EMBL/GenBank/DDBJ databases">
        <authorList>
            <person name="Muzny D."/>
            <person name="Qin X."/>
            <person name="Deng J."/>
            <person name="Jiang H."/>
            <person name="Liu Y."/>
            <person name="Qu J."/>
            <person name="Song X.-Z."/>
            <person name="Zhang L."/>
            <person name="Thornton R."/>
            <person name="Coyle M."/>
            <person name="Francisco L."/>
            <person name="Jackson L."/>
            <person name="Javaid M."/>
            <person name="Korchina V."/>
            <person name="Kovar C."/>
            <person name="Mata R."/>
            <person name="Mathew T."/>
            <person name="Ngo R."/>
            <person name="Nguyen L."/>
            <person name="Nguyen N."/>
            <person name="Okwuonu G."/>
            <person name="Ongeri F."/>
            <person name="Pham C."/>
            <person name="Simmons D."/>
            <person name="Wilczek-Boney K."/>
            <person name="Hale W."/>
            <person name="Jakkamsetti A."/>
            <person name="Pham P."/>
            <person name="Ruth R."/>
            <person name="San Lucas F."/>
            <person name="Warren J."/>
            <person name="Zhang J."/>
            <person name="Zhao Z."/>
            <person name="Zhou C."/>
            <person name="Zhu D."/>
            <person name="Lee S."/>
            <person name="Bess C."/>
            <person name="Blankenburg K."/>
            <person name="Forbes L."/>
            <person name="Fu Q."/>
            <person name="Gubbala S."/>
            <person name="Hirani K."/>
            <person name="Jayaseelan J.C."/>
            <person name="Lara F."/>
            <person name="Munidasa M."/>
            <person name="Palculict T."/>
            <person name="Patil S."/>
            <person name="Pu L.-L."/>
            <person name="Saada N."/>
            <person name="Tang L."/>
            <person name="Weissenberger G."/>
            <person name="Zhu Y."/>
            <person name="Hemphill L."/>
            <person name="Shang Y."/>
            <person name="Youmans B."/>
            <person name="Ayvaz T."/>
            <person name="Ross M."/>
            <person name="Santibanez J."/>
            <person name="Aqrawi P."/>
            <person name="Gross S."/>
            <person name="Joshi V."/>
            <person name="Fowler G."/>
            <person name="Nazareth L."/>
            <person name="Reid J."/>
            <person name="Worley K."/>
            <person name="Petrosino J."/>
            <person name="Highlander S."/>
            <person name="Gibbs R."/>
        </authorList>
    </citation>
    <scope>NUCLEOTIDE SEQUENCE [LARGE SCALE GENOMIC DNA]</scope>
    <source>
        <strain evidence="9 10">ATCC BAA-1200</strain>
    </source>
</reference>
<evidence type="ECO:0000256" key="4">
    <source>
        <dbReference type="ARBA" id="ARBA00023002"/>
    </source>
</evidence>
<evidence type="ECO:0000256" key="5">
    <source>
        <dbReference type="ARBA" id="ARBA00023277"/>
    </source>
</evidence>
<feature type="binding site" evidence="6">
    <location>
        <position position="191"/>
    </location>
    <ligand>
        <name>substrate</name>
    </ligand>
</feature>
<dbReference type="STRING" id="267212.GCA_001063965_00168"/>
<evidence type="ECO:0000313" key="9">
    <source>
        <dbReference type="EMBL" id="EGF10194.1"/>
    </source>
</evidence>
<evidence type="ECO:0000256" key="6">
    <source>
        <dbReference type="HAMAP-Rule" id="MF_00966"/>
    </source>
</evidence>
<gene>
    <name evidence="6 9" type="primary">zwf</name>
    <name evidence="9" type="ORF">HMPREF9123_2069</name>
</gene>
<evidence type="ECO:0000256" key="1">
    <source>
        <dbReference type="ARBA" id="ARBA00004937"/>
    </source>
</evidence>
<dbReference type="SUPFAM" id="SSF55347">
    <property type="entry name" value="Glyceraldehyde-3-phosphate dehydrogenase-like, C-terminal domain"/>
    <property type="match status" value="1"/>
</dbReference>
<protein>
    <recommendedName>
        <fullName evidence="6">Glucose-6-phosphate 1-dehydrogenase</fullName>
        <shortName evidence="6">G6PD</shortName>
        <ecNumber evidence="6">1.1.1.49</ecNumber>
    </recommendedName>
</protein>
<feature type="binding site" evidence="6">
    <location>
        <begin position="100"/>
        <end position="101"/>
    </location>
    <ligand>
        <name>NADP(+)</name>
        <dbReference type="ChEBI" id="CHEBI:58349"/>
    </ligand>
</feature>
<evidence type="ECO:0000259" key="8">
    <source>
        <dbReference type="Pfam" id="PF02781"/>
    </source>
</evidence>
<keyword evidence="5 6" id="KW-0119">Carbohydrate metabolism</keyword>
<evidence type="ECO:0000256" key="2">
    <source>
        <dbReference type="ARBA" id="ARBA00022526"/>
    </source>
</evidence>
<sequence length="482" mass="52901">MAAPFIRPVPKPMQSEQKNFDLILFGATGDLSMRKLLPALYDAHAAGRLHPKGRILGASRSRLTRGQFLAKAAAEARPHTAATPAEWDAFCQRIDYLPLDIGNPQDFAALAAEIRGKADSESIVFYLSAAPQFFVPACRSLAAHGLNGANTRVVLEKPLGTDLESCRLINDGVAQYFQERQILRIDHYLGKNGLHNLLALRFGNSLFEPLWNNRHIRSVQITLAETLGVEARGEFYNGIGALRDMVQNHIMQILCLTAMERPQSLDADALRDAKLQLIRDLLPLDPAADAVFGQYTFSDGLKGYTQEHKVPPESRTETYAALRAFIGNPRWAGVPFYLRTGKRLSRRAAEIVIAFKPPADTLFPAALPNRLVISLQADDETLHLRLNVKTPDGAQNTAPAELGFDTRPGRRPSAYETLLLEALAGRAALFNRRDELEAAWAWLAPALEALRQNPPHPYPAGSTGPAAANSLPAAGDAWFEGI</sequence>
<accession>F2BEB3</accession>
<comment type="function">
    <text evidence="6">Catalyzes the oxidation of glucose 6-phosphate to 6-phosphogluconolactone.</text>
</comment>
<proteinExistence type="inferred from homology"/>
<feature type="binding site" evidence="6">
    <location>
        <position position="342"/>
    </location>
    <ligand>
        <name>substrate</name>
    </ligand>
</feature>
<comment type="caution">
    <text evidence="9">The sequence shown here is derived from an EMBL/GenBank/DDBJ whole genome shotgun (WGS) entry which is preliminary data.</text>
</comment>
<dbReference type="Gene3D" id="3.40.50.720">
    <property type="entry name" value="NAD(P)-binding Rossmann-like Domain"/>
    <property type="match status" value="1"/>
</dbReference>
<keyword evidence="3 6" id="KW-0521">NADP</keyword>
<comment type="catalytic activity">
    <reaction evidence="6">
        <text>D-glucose 6-phosphate + NADP(+) = 6-phospho-D-glucono-1,5-lactone + NADPH + H(+)</text>
        <dbReference type="Rhea" id="RHEA:15841"/>
        <dbReference type="ChEBI" id="CHEBI:15378"/>
        <dbReference type="ChEBI" id="CHEBI:57783"/>
        <dbReference type="ChEBI" id="CHEBI:57955"/>
        <dbReference type="ChEBI" id="CHEBI:58349"/>
        <dbReference type="ChEBI" id="CHEBI:61548"/>
        <dbReference type="EC" id="1.1.1.49"/>
    </reaction>
</comment>
<dbReference type="GO" id="GO:0005829">
    <property type="term" value="C:cytosol"/>
    <property type="evidence" value="ECO:0007669"/>
    <property type="project" value="TreeGrafter"/>
</dbReference>
<evidence type="ECO:0000256" key="3">
    <source>
        <dbReference type="ARBA" id="ARBA00022857"/>
    </source>
</evidence>
<keyword evidence="2 6" id="KW-0313">Glucose metabolism</keyword>
<dbReference type="NCBIfam" id="TIGR00871">
    <property type="entry name" value="zwf"/>
    <property type="match status" value="1"/>
</dbReference>
<dbReference type="GO" id="GO:0004345">
    <property type="term" value="F:glucose-6-phosphate dehydrogenase activity"/>
    <property type="evidence" value="ECO:0007669"/>
    <property type="project" value="UniProtKB-UniRule"/>
</dbReference>
<dbReference type="PRINTS" id="PR00079">
    <property type="entry name" value="G6PDHDRGNASE"/>
</dbReference>
<organism evidence="9 10">
    <name type="scientific">Neisseria bacilliformis ATCC BAA-1200</name>
    <dbReference type="NCBI Taxonomy" id="888742"/>
    <lineage>
        <taxon>Bacteria</taxon>
        <taxon>Pseudomonadati</taxon>
        <taxon>Pseudomonadota</taxon>
        <taxon>Betaproteobacteria</taxon>
        <taxon>Neisseriales</taxon>
        <taxon>Neisseriaceae</taxon>
        <taxon>Neisseria</taxon>
    </lineage>
</organism>
<dbReference type="EC" id="1.1.1.49" evidence="6"/>
<dbReference type="HAMAP" id="MF_00966">
    <property type="entry name" value="G6PD"/>
    <property type="match status" value="1"/>
</dbReference>
<dbReference type="HOGENOM" id="CLU_013524_5_0_4"/>
<feature type="binding site" evidence="6">
    <location>
        <position position="157"/>
    </location>
    <ligand>
        <name>NADP(+)</name>
        <dbReference type="ChEBI" id="CHEBI:58349"/>
    </ligand>
</feature>
<feature type="binding site" evidence="6">
    <location>
        <position position="244"/>
    </location>
    <ligand>
        <name>substrate</name>
    </ligand>
</feature>
<dbReference type="Pfam" id="PF00479">
    <property type="entry name" value="G6PD_N"/>
    <property type="match status" value="1"/>
</dbReference>
<name>F2BEB3_9NEIS</name>
<dbReference type="Gene3D" id="3.30.360.10">
    <property type="entry name" value="Dihydrodipicolinate Reductase, domain 2"/>
    <property type="match status" value="1"/>
</dbReference>
<dbReference type="Proteomes" id="UP000004105">
    <property type="component" value="Unassembled WGS sequence"/>
</dbReference>
<dbReference type="InterPro" id="IPR036291">
    <property type="entry name" value="NAD(P)-bd_dom_sf"/>
</dbReference>
<feature type="binding site" evidence="6">
    <location>
        <position position="225"/>
    </location>
    <ligand>
        <name>substrate</name>
    </ligand>
</feature>
<feature type="domain" description="Glucose-6-phosphate dehydrogenase NAD-binding" evidence="7">
    <location>
        <begin position="23"/>
        <end position="196"/>
    </location>
</feature>
<keyword evidence="4 6" id="KW-0560">Oxidoreductase</keyword>
<dbReference type="InterPro" id="IPR022675">
    <property type="entry name" value="G6P_DH_C"/>
</dbReference>
<dbReference type="InterPro" id="IPR001282">
    <property type="entry name" value="G6P_DH"/>
</dbReference>
<dbReference type="Pfam" id="PF02781">
    <property type="entry name" value="G6PD_C"/>
    <property type="match status" value="1"/>
</dbReference>
<comment type="similarity">
    <text evidence="6">Belongs to the glucose-6-phosphate dehydrogenase family.</text>
</comment>
<evidence type="ECO:0000259" key="7">
    <source>
        <dbReference type="Pfam" id="PF00479"/>
    </source>
</evidence>
<feature type="binding site" evidence="6">
    <location>
        <position position="187"/>
    </location>
    <ligand>
        <name>substrate</name>
    </ligand>
</feature>
<dbReference type="GO" id="GO:0006006">
    <property type="term" value="P:glucose metabolic process"/>
    <property type="evidence" value="ECO:0007669"/>
    <property type="project" value="UniProtKB-KW"/>
</dbReference>
<dbReference type="EMBL" id="AFAY01000044">
    <property type="protein sequence ID" value="EGF10194.1"/>
    <property type="molecule type" value="Genomic_DNA"/>
</dbReference>
<comment type="pathway">
    <text evidence="1 6">Carbohydrate degradation; pentose phosphate pathway; D-ribulose 5-phosphate from D-glucose 6-phosphate (oxidative stage): step 1/3.</text>
</comment>
<dbReference type="InterPro" id="IPR022674">
    <property type="entry name" value="G6P_DH_NAD-bd"/>
</dbReference>
<dbReference type="GO" id="GO:0050661">
    <property type="term" value="F:NADP binding"/>
    <property type="evidence" value="ECO:0007669"/>
    <property type="project" value="UniProtKB-UniRule"/>
</dbReference>
<dbReference type="SUPFAM" id="SSF51735">
    <property type="entry name" value="NAD(P)-binding Rossmann-fold domains"/>
    <property type="match status" value="1"/>
</dbReference>
<dbReference type="PANTHER" id="PTHR23429">
    <property type="entry name" value="GLUCOSE-6-PHOSPHATE 1-DEHYDROGENASE G6PD"/>
    <property type="match status" value="1"/>
</dbReference>
<dbReference type="PANTHER" id="PTHR23429:SF0">
    <property type="entry name" value="GLUCOSE-6-PHOSPHATE 1-DEHYDROGENASE"/>
    <property type="match status" value="1"/>
</dbReference>